<evidence type="ECO:0000256" key="2">
    <source>
        <dbReference type="HAMAP-Rule" id="MF_00037"/>
    </source>
</evidence>
<evidence type="ECO:0000313" key="4">
    <source>
        <dbReference type="EMBL" id="BDT60635.1"/>
    </source>
</evidence>
<evidence type="ECO:0000313" key="5">
    <source>
        <dbReference type="Proteomes" id="UP001163336"/>
    </source>
</evidence>
<feature type="active site" description="Proton donor" evidence="2">
    <location>
        <position position="231"/>
    </location>
</feature>
<keyword evidence="2" id="KW-0963">Cytoplasm</keyword>
<dbReference type="EC" id="1.3.1.98" evidence="2"/>
<evidence type="ECO:0000259" key="3">
    <source>
        <dbReference type="PROSITE" id="PS51387"/>
    </source>
</evidence>
<dbReference type="InterPro" id="IPR036318">
    <property type="entry name" value="FAD-bd_PCMH-like_sf"/>
</dbReference>
<comment type="similarity">
    <text evidence="2">Belongs to the MurB family.</text>
</comment>
<evidence type="ECO:0000256" key="1">
    <source>
        <dbReference type="ARBA" id="ARBA00022827"/>
    </source>
</evidence>
<feature type="domain" description="FAD-binding PCMH-type" evidence="3">
    <location>
        <begin position="38"/>
        <end position="202"/>
    </location>
</feature>
<comment type="catalytic activity">
    <reaction evidence="2">
        <text>UDP-N-acetyl-alpha-D-muramate + NADP(+) = UDP-N-acetyl-3-O-(1-carboxyvinyl)-alpha-D-glucosamine + NADPH + H(+)</text>
        <dbReference type="Rhea" id="RHEA:12248"/>
        <dbReference type="ChEBI" id="CHEBI:15378"/>
        <dbReference type="ChEBI" id="CHEBI:57783"/>
        <dbReference type="ChEBI" id="CHEBI:58349"/>
        <dbReference type="ChEBI" id="CHEBI:68483"/>
        <dbReference type="ChEBI" id="CHEBI:70757"/>
        <dbReference type="EC" id="1.3.1.98"/>
    </reaction>
</comment>
<keyword evidence="2" id="KW-0131">Cell cycle</keyword>
<dbReference type="HAMAP" id="MF_00037">
    <property type="entry name" value="MurB"/>
    <property type="match status" value="1"/>
</dbReference>
<dbReference type="InterPro" id="IPR016166">
    <property type="entry name" value="FAD-bd_PCMH"/>
</dbReference>
<keyword evidence="2" id="KW-0573">Peptidoglycan synthesis</keyword>
<keyword evidence="1 2" id="KW-0274">FAD</keyword>
<dbReference type="RefSeq" id="WP_281909900.1">
    <property type="nucleotide sequence ID" value="NZ_AP026966.1"/>
</dbReference>
<feature type="active site" evidence="2">
    <location>
        <position position="181"/>
    </location>
</feature>
<comment type="cofactor">
    <cofactor evidence="2">
        <name>FAD</name>
        <dbReference type="ChEBI" id="CHEBI:57692"/>
    </cofactor>
</comment>
<organism evidence="4 5">
    <name type="scientific">Massilia varians</name>
    <dbReference type="NCBI Taxonomy" id="457921"/>
    <lineage>
        <taxon>Bacteria</taxon>
        <taxon>Pseudomonadati</taxon>
        <taxon>Pseudomonadota</taxon>
        <taxon>Betaproteobacteria</taxon>
        <taxon>Burkholderiales</taxon>
        <taxon>Oxalobacteraceae</taxon>
        <taxon>Telluria group</taxon>
        <taxon>Massilia</taxon>
    </lineage>
</organism>
<keyword evidence="2" id="KW-0560">Oxidoreductase</keyword>
<keyword evidence="2" id="KW-0961">Cell wall biogenesis/degradation</keyword>
<reference evidence="4" key="1">
    <citation type="submission" date="2022-11" db="EMBL/GenBank/DDBJ databases">
        <title>Isolation and characterization of PLA-degrading bacterium Massilia sp. from Antarctic soil.</title>
        <authorList>
            <person name="Sato K."/>
            <person name="Gomez-Fuentes C."/>
            <person name="Ahmad S.A."/>
            <person name="Zulkharnain A."/>
        </authorList>
    </citation>
    <scope>NUCLEOTIDE SEQUENCE</scope>
    <source>
        <strain evidence="4">N-3</strain>
    </source>
</reference>
<comment type="function">
    <text evidence="2">Cell wall formation.</text>
</comment>
<dbReference type="InterPro" id="IPR016167">
    <property type="entry name" value="FAD-bd_PCMH_sub1"/>
</dbReference>
<keyword evidence="2" id="KW-0133">Cell shape</keyword>
<keyword evidence="2" id="KW-0132">Cell division</keyword>
<name>A0ABM8CBF8_9BURK</name>
<sequence length="365" mass="41604">MNSMEVANAVLTAKSFLDVNQIWYKEDFVIRHHTCFKSGGEIKLYICPKNIEGLKLAVVEIRRLGLDYKLIGFTSNIFFLDKVTYSVVISTENLNKVVEAADVIQVEAGYSLQELVRLAVQRQSVGYEGLEGIPGSVGGAIFMNAGAYGYDIADVLISVDCLDSEGQIQTFTKEQCDFAYRRSVFQNGMFIILRAKFKLKSGDPAVIAKNVEMYHIARHSYQEFVYPNLGSIYSVNRDFYREIFKRSLSYTIVCILLKFFFKNPASKFVARKRPNNSIFNRLAVKYLKFRDYKPSKKSLNILINDGQLANVKLIRYLTVLRQNLASIPIENEVILEPIYSIAPEYKDEYDEIVALVEKLKKVTSS</sequence>
<dbReference type="SUPFAM" id="SSF56176">
    <property type="entry name" value="FAD-binding/transporter-associated domain-like"/>
    <property type="match status" value="1"/>
</dbReference>
<dbReference type="InterPro" id="IPR003170">
    <property type="entry name" value="MurB"/>
</dbReference>
<dbReference type="InterPro" id="IPR006094">
    <property type="entry name" value="Oxid_FAD_bind_N"/>
</dbReference>
<accession>A0ABM8CBF8</accession>
<keyword evidence="5" id="KW-1185">Reference proteome</keyword>
<dbReference type="Gene3D" id="3.30.465.10">
    <property type="match status" value="1"/>
</dbReference>
<comment type="subcellular location">
    <subcellularLocation>
        <location evidence="2">Cytoplasm</location>
    </subcellularLocation>
</comment>
<dbReference type="PANTHER" id="PTHR21071:SF4">
    <property type="entry name" value="UDP-N-ACETYLENOLPYRUVOYLGLUCOSAMINE REDUCTASE"/>
    <property type="match status" value="1"/>
</dbReference>
<proteinExistence type="inferred from homology"/>
<dbReference type="PROSITE" id="PS51387">
    <property type="entry name" value="FAD_PCMH"/>
    <property type="match status" value="1"/>
</dbReference>
<dbReference type="Pfam" id="PF01565">
    <property type="entry name" value="FAD_binding_4"/>
    <property type="match status" value="1"/>
</dbReference>
<keyword evidence="2" id="KW-0285">Flavoprotein</keyword>
<dbReference type="Gene3D" id="3.30.43.10">
    <property type="entry name" value="Uridine Diphospho-n-acetylenolpyruvylglucosamine Reductase, domain 2"/>
    <property type="match status" value="1"/>
</dbReference>
<keyword evidence="2" id="KW-0521">NADP</keyword>
<comment type="pathway">
    <text evidence="2">Cell wall biogenesis; peptidoglycan biosynthesis.</text>
</comment>
<protein>
    <recommendedName>
        <fullName evidence="2">UDP-N-acetylenolpyruvoylglucosamine reductase</fullName>
        <ecNumber evidence="2">1.3.1.98</ecNumber>
    </recommendedName>
    <alternativeName>
        <fullName evidence="2">UDP-N-acetylmuramate dehydrogenase</fullName>
    </alternativeName>
</protein>
<gene>
    <name evidence="2" type="primary">murB</name>
    <name evidence="4" type="ORF">MasN3_41290</name>
</gene>
<comment type="caution">
    <text evidence="2">Lacks conserved residue(s) required for the propagation of feature annotation.</text>
</comment>
<dbReference type="PANTHER" id="PTHR21071">
    <property type="entry name" value="UDP-N-ACETYLENOLPYRUVOYLGLUCOSAMINE REDUCTASE"/>
    <property type="match status" value="1"/>
</dbReference>
<dbReference type="EMBL" id="AP026966">
    <property type="protein sequence ID" value="BDT60635.1"/>
    <property type="molecule type" value="Genomic_DNA"/>
</dbReference>
<dbReference type="InterPro" id="IPR016169">
    <property type="entry name" value="FAD-bd_PCMH_sub2"/>
</dbReference>
<dbReference type="Proteomes" id="UP001163336">
    <property type="component" value="Chromosome"/>
</dbReference>